<name>A0AB39D489_9BURK</name>
<evidence type="ECO:0000256" key="3">
    <source>
        <dbReference type="ARBA" id="ARBA00023163"/>
    </source>
</evidence>
<keyword evidence="3" id="KW-0804">Transcription</keyword>
<dbReference type="Pfam" id="PF13377">
    <property type="entry name" value="Peripla_BP_3"/>
    <property type="match status" value="1"/>
</dbReference>
<feature type="domain" description="HTH lacI-type" evidence="4">
    <location>
        <begin position="25"/>
        <end position="80"/>
    </location>
</feature>
<protein>
    <submittedName>
        <fullName evidence="6">LacI family DNA-binding transcriptional regulator</fullName>
    </submittedName>
</protein>
<organism evidence="6">
    <name type="scientific">Castellaniella ginsengisoli</name>
    <dbReference type="NCBI Taxonomy" id="546114"/>
    <lineage>
        <taxon>Bacteria</taxon>
        <taxon>Pseudomonadati</taxon>
        <taxon>Pseudomonadota</taxon>
        <taxon>Betaproteobacteria</taxon>
        <taxon>Burkholderiales</taxon>
        <taxon>Alcaligenaceae</taxon>
        <taxon>Castellaniella</taxon>
    </lineage>
</organism>
<proteinExistence type="predicted"/>
<reference evidence="6" key="1">
    <citation type="submission" date="2024-05" db="EMBL/GenBank/DDBJ databases">
        <authorList>
            <person name="Luo Y.-C."/>
            <person name="Nicholds J."/>
            <person name="Mortimer T."/>
            <person name="Maboni G."/>
        </authorList>
    </citation>
    <scope>NUCLEOTIDE SEQUENCE</scope>
    <source>
        <strain evidence="6">151836</strain>
        <strain evidence="5">153920</strain>
    </source>
</reference>
<dbReference type="SUPFAM" id="SSF53822">
    <property type="entry name" value="Periplasmic binding protein-like I"/>
    <property type="match status" value="1"/>
</dbReference>
<dbReference type="PANTHER" id="PTHR30146">
    <property type="entry name" value="LACI-RELATED TRANSCRIPTIONAL REPRESSOR"/>
    <property type="match status" value="1"/>
</dbReference>
<evidence type="ECO:0000313" key="5">
    <source>
        <dbReference type="EMBL" id="XDJ43335.1"/>
    </source>
</evidence>
<evidence type="ECO:0000256" key="2">
    <source>
        <dbReference type="ARBA" id="ARBA00023125"/>
    </source>
</evidence>
<dbReference type="CDD" id="cd06283">
    <property type="entry name" value="PBP1_RegR_EndR_KdgR-like"/>
    <property type="match status" value="1"/>
</dbReference>
<keyword evidence="1" id="KW-0805">Transcription regulation</keyword>
<dbReference type="PRINTS" id="PR00036">
    <property type="entry name" value="HTHLACI"/>
</dbReference>
<dbReference type="GO" id="GO:0000976">
    <property type="term" value="F:transcription cis-regulatory region binding"/>
    <property type="evidence" value="ECO:0007669"/>
    <property type="project" value="TreeGrafter"/>
</dbReference>
<dbReference type="Gene3D" id="3.40.50.2300">
    <property type="match status" value="2"/>
</dbReference>
<dbReference type="EMBL" id="CP158252">
    <property type="protein sequence ID" value="XDJ43335.1"/>
    <property type="molecule type" value="Genomic_DNA"/>
</dbReference>
<dbReference type="AlphaFoldDB" id="A0AB39D489"/>
<dbReference type="Pfam" id="PF00356">
    <property type="entry name" value="LacI"/>
    <property type="match status" value="1"/>
</dbReference>
<dbReference type="Gene3D" id="1.10.260.40">
    <property type="entry name" value="lambda repressor-like DNA-binding domains"/>
    <property type="match status" value="1"/>
</dbReference>
<evidence type="ECO:0000256" key="1">
    <source>
        <dbReference type="ARBA" id="ARBA00023015"/>
    </source>
</evidence>
<dbReference type="InterPro" id="IPR010982">
    <property type="entry name" value="Lambda_DNA-bd_dom_sf"/>
</dbReference>
<keyword evidence="2 6" id="KW-0238">DNA-binding</keyword>
<dbReference type="PANTHER" id="PTHR30146:SF145">
    <property type="entry name" value="RIBOSE OPERON REPRESSOR"/>
    <property type="match status" value="1"/>
</dbReference>
<sequence length="370" mass="39317">MACAGPAHARLLQAFPLMSNHPPRSTIADVARHAGVSKATVSRFLNHRDTLLSPEIARRVEAAIEALSYTPSPMARALKRGRSRLIGLVVADITNPYSVAVLSGAEQACRQAGYLMMLFNLANERERESVGLKVLSTYQVEGFILNTMGLEQGSVLTPVLRGRPVVLVDRLHQGLEVDFVSLDNVQAVHACLDHLLEAGYREFLLVTEPLGGVSSRIERVRAFESRLGALGPQAGGRWIEVSVDDQDGLALALRDLRAGARRPPAVLAVNGVVSMRIVAAVAQLGWRLGPDIGLIGIDDTPWAPYVGPGISAVAQPTDALGSLAARCLIERIGGLAAPARSIRLPGTLMARGSTRLESLAASGKVPGIHG</sequence>
<dbReference type="PROSITE" id="PS50932">
    <property type="entry name" value="HTH_LACI_2"/>
    <property type="match status" value="1"/>
</dbReference>
<gene>
    <name evidence="5" type="ORF">ABRY99_05000</name>
    <name evidence="6" type="ORF">ABRZ04_03150</name>
</gene>
<dbReference type="EMBL" id="CP158254">
    <property type="protein sequence ID" value="XDJ48869.1"/>
    <property type="molecule type" value="Genomic_DNA"/>
</dbReference>
<evidence type="ECO:0000313" key="6">
    <source>
        <dbReference type="EMBL" id="XDJ48869.1"/>
    </source>
</evidence>
<dbReference type="InterPro" id="IPR046335">
    <property type="entry name" value="LacI/GalR-like_sensor"/>
</dbReference>
<dbReference type="SMART" id="SM00354">
    <property type="entry name" value="HTH_LACI"/>
    <property type="match status" value="1"/>
</dbReference>
<dbReference type="GO" id="GO:0003700">
    <property type="term" value="F:DNA-binding transcription factor activity"/>
    <property type="evidence" value="ECO:0007669"/>
    <property type="project" value="TreeGrafter"/>
</dbReference>
<dbReference type="InterPro" id="IPR028082">
    <property type="entry name" value="Peripla_BP_I"/>
</dbReference>
<dbReference type="PROSITE" id="PS00356">
    <property type="entry name" value="HTH_LACI_1"/>
    <property type="match status" value="1"/>
</dbReference>
<dbReference type="InterPro" id="IPR000843">
    <property type="entry name" value="HTH_LacI"/>
</dbReference>
<accession>A0AB39D489</accession>
<dbReference type="CDD" id="cd01392">
    <property type="entry name" value="HTH_LacI"/>
    <property type="match status" value="1"/>
</dbReference>
<dbReference type="RefSeq" id="WP_368640844.1">
    <property type="nucleotide sequence ID" value="NZ_CP158252.1"/>
</dbReference>
<dbReference type="SUPFAM" id="SSF47413">
    <property type="entry name" value="lambda repressor-like DNA-binding domains"/>
    <property type="match status" value="1"/>
</dbReference>
<evidence type="ECO:0000259" key="4">
    <source>
        <dbReference type="PROSITE" id="PS50932"/>
    </source>
</evidence>